<evidence type="ECO:0000313" key="2">
    <source>
        <dbReference type="EMBL" id="KAJ6421155.1"/>
    </source>
</evidence>
<name>A0AAD6KEB8_9ROSI</name>
<proteinExistence type="predicted"/>
<keyword evidence="1" id="KW-0812">Transmembrane</keyword>
<evidence type="ECO:0000313" key="3">
    <source>
        <dbReference type="Proteomes" id="UP001162972"/>
    </source>
</evidence>
<organism evidence="2 3">
    <name type="scientific">Salix udensis</name>
    <dbReference type="NCBI Taxonomy" id="889485"/>
    <lineage>
        <taxon>Eukaryota</taxon>
        <taxon>Viridiplantae</taxon>
        <taxon>Streptophyta</taxon>
        <taxon>Embryophyta</taxon>
        <taxon>Tracheophyta</taxon>
        <taxon>Spermatophyta</taxon>
        <taxon>Magnoliopsida</taxon>
        <taxon>eudicotyledons</taxon>
        <taxon>Gunneridae</taxon>
        <taxon>Pentapetalae</taxon>
        <taxon>rosids</taxon>
        <taxon>fabids</taxon>
        <taxon>Malpighiales</taxon>
        <taxon>Salicaceae</taxon>
        <taxon>Saliceae</taxon>
        <taxon>Salix</taxon>
    </lineage>
</organism>
<feature type="transmembrane region" description="Helical" evidence="1">
    <location>
        <begin position="48"/>
        <end position="65"/>
    </location>
</feature>
<keyword evidence="1" id="KW-0472">Membrane</keyword>
<dbReference type="EMBL" id="JAPFFJ010000008">
    <property type="protein sequence ID" value="KAJ6421155.1"/>
    <property type="molecule type" value="Genomic_DNA"/>
</dbReference>
<evidence type="ECO:0000256" key="1">
    <source>
        <dbReference type="SAM" id="Phobius"/>
    </source>
</evidence>
<accession>A0AAD6KEB8</accession>
<keyword evidence="1" id="KW-1133">Transmembrane helix</keyword>
<keyword evidence="3" id="KW-1185">Reference proteome</keyword>
<sequence length="126" mass="13688">MLTANMNIEILFSVIADTHVLASLFICKENTKHYSEASQHRKMMAFRADKIAILILLCLVIMVSVESGSARDIVAARTSVSHGTAFSTLQFSRCCNNIMKICCGSAGSAAQEDTKSAHELGSFIEN</sequence>
<gene>
    <name evidence="2" type="ORF">OIU84_028522</name>
</gene>
<comment type="caution">
    <text evidence="2">The sequence shown here is derived from an EMBL/GenBank/DDBJ whole genome shotgun (WGS) entry which is preliminary data.</text>
</comment>
<dbReference type="AlphaFoldDB" id="A0AAD6KEB8"/>
<dbReference type="Proteomes" id="UP001162972">
    <property type="component" value="Chromosome 17"/>
</dbReference>
<protein>
    <submittedName>
        <fullName evidence="2">Uncharacterized protein</fullName>
    </submittedName>
</protein>
<reference evidence="2 3" key="1">
    <citation type="journal article" date="2023" name="Int. J. Mol. Sci.">
        <title>De Novo Assembly and Annotation of 11 Diverse Shrub Willow (Salix) Genomes Reveals Novel Gene Organization in Sex-Linked Regions.</title>
        <authorList>
            <person name="Hyden B."/>
            <person name="Feng K."/>
            <person name="Yates T.B."/>
            <person name="Jawdy S."/>
            <person name="Cereghino C."/>
            <person name="Smart L.B."/>
            <person name="Muchero W."/>
        </authorList>
    </citation>
    <scope>NUCLEOTIDE SEQUENCE [LARGE SCALE GENOMIC DNA]</scope>
    <source>
        <tissue evidence="2">Shoot tip</tissue>
    </source>
</reference>